<proteinExistence type="predicted"/>
<reference evidence="2" key="1">
    <citation type="submission" date="2017-03" db="EMBL/GenBank/DDBJ databases">
        <authorList>
            <person name="Herbold C."/>
        </authorList>
    </citation>
    <scope>NUCLEOTIDE SEQUENCE [LARGE SCALE GENOMIC DNA]</scope>
</reference>
<name>A0A2H1FDR1_9ARCH</name>
<dbReference type="Proteomes" id="UP000230607">
    <property type="component" value="Chromosome 1"/>
</dbReference>
<evidence type="ECO:0000313" key="1">
    <source>
        <dbReference type="EMBL" id="SMH70903.1"/>
    </source>
</evidence>
<keyword evidence="2" id="KW-1185">Reference proteome</keyword>
<evidence type="ECO:0000313" key="2">
    <source>
        <dbReference type="Proteomes" id="UP000230607"/>
    </source>
</evidence>
<protein>
    <submittedName>
        <fullName evidence="1">Uncharacterized protein</fullName>
    </submittedName>
</protein>
<organism evidence="1 2">
    <name type="scientific">Candidatus Nitrosotalea okcheonensis</name>
    <dbReference type="NCBI Taxonomy" id="1903276"/>
    <lineage>
        <taxon>Archaea</taxon>
        <taxon>Nitrososphaerota</taxon>
        <taxon>Nitrososphaeria</taxon>
        <taxon>Nitrosotaleales</taxon>
        <taxon>Nitrosotaleaceae</taxon>
        <taxon>Nitrosotalea</taxon>
    </lineage>
</organism>
<accession>A0A2H1FDR1</accession>
<gene>
    <name evidence="1" type="ORF">NCS_10710</name>
</gene>
<dbReference type="EMBL" id="LT841358">
    <property type="protein sequence ID" value="SMH70903.1"/>
    <property type="molecule type" value="Genomic_DNA"/>
</dbReference>
<dbReference type="AlphaFoldDB" id="A0A2H1FDR1"/>
<sequence>MVVAAVIIVLMVYFSDTPSAPTGNIQGVECDPSEGTVFHVHTHLDMIVDSKQITIPTGIGIKQNECLCWLHTHDTSGVIHIESPTQNKFTLGQFVQVWDSTPEISHTFEELTHGDKNLKVFVNGTEITDHYDVIPLFAHDEIVLVSGDMPTSISTSYEFGRL</sequence>